<dbReference type="OrthoDB" id="2199938at2"/>
<evidence type="ECO:0000313" key="2">
    <source>
        <dbReference type="Proteomes" id="UP000288197"/>
    </source>
</evidence>
<dbReference type="RefSeq" id="WP_114290231.1">
    <property type="nucleotide sequence ID" value="NZ_CP081470.1"/>
</dbReference>
<organism evidence="1 2">
    <name type="scientific">Vagococcus fluvialis</name>
    <dbReference type="NCBI Taxonomy" id="2738"/>
    <lineage>
        <taxon>Bacteria</taxon>
        <taxon>Bacillati</taxon>
        <taxon>Bacillota</taxon>
        <taxon>Bacilli</taxon>
        <taxon>Lactobacillales</taxon>
        <taxon>Enterococcaceae</taxon>
        <taxon>Vagococcus</taxon>
    </lineage>
</organism>
<dbReference type="Proteomes" id="UP000288197">
    <property type="component" value="Unassembled WGS sequence"/>
</dbReference>
<gene>
    <name evidence="1" type="ORF">CBF32_10810</name>
</gene>
<name>A0A369AVA7_9ENTE</name>
<dbReference type="GeneID" id="63147140"/>
<proteinExistence type="predicted"/>
<sequence length="88" mass="10028">MSRKKLSLVEITNSILKTSLYLEKGILIIVYNNTKRSVHLDIDFFELVYQGEDLYLNFSIVGTDSAYDERINLSAVNNINGVSINEKI</sequence>
<accession>A0A369AVA7</accession>
<evidence type="ECO:0000313" key="1">
    <source>
        <dbReference type="EMBL" id="RSU00346.1"/>
    </source>
</evidence>
<dbReference type="EMBL" id="NGJX01000012">
    <property type="protein sequence ID" value="RSU00346.1"/>
    <property type="molecule type" value="Genomic_DNA"/>
</dbReference>
<reference evidence="1 2" key="1">
    <citation type="submission" date="2017-05" db="EMBL/GenBank/DDBJ databases">
        <title>Vagococcus spp. assemblies.</title>
        <authorList>
            <person name="Gulvik C.A."/>
        </authorList>
    </citation>
    <scope>NUCLEOTIDE SEQUENCE [LARGE SCALE GENOMIC DNA]</scope>
    <source>
        <strain evidence="1 2">NCFB 2497</strain>
    </source>
</reference>
<dbReference type="AlphaFoldDB" id="A0A369AVA7"/>
<comment type="caution">
    <text evidence="1">The sequence shown here is derived from an EMBL/GenBank/DDBJ whole genome shotgun (WGS) entry which is preliminary data.</text>
</comment>
<protein>
    <submittedName>
        <fullName evidence="1">Uncharacterized protein</fullName>
    </submittedName>
</protein>
<keyword evidence="2" id="KW-1185">Reference proteome</keyword>